<proteinExistence type="predicted"/>
<sequence>MLFYLRISLTATTALPLRQQHRRCDSKPKFSIANNIQPQLPPSPSSCFLGLFGFAFKVISVSTFEIGCPALRPPLLTNPFTRLSFGVLLFQKSRTQLRPVKSVTVLSFFSITPRRMGTCKKGLRKICVAIKRMLHITPKALPSPTDDTAEGL</sequence>
<gene>
    <name evidence="1" type="ORF">LVIROSA_LOCUS29144</name>
</gene>
<dbReference type="EMBL" id="CAKMRJ010005412">
    <property type="protein sequence ID" value="CAH1443209.1"/>
    <property type="molecule type" value="Genomic_DNA"/>
</dbReference>
<name>A0AAU9NZF4_9ASTR</name>
<reference evidence="1 2" key="1">
    <citation type="submission" date="2022-01" db="EMBL/GenBank/DDBJ databases">
        <authorList>
            <person name="Xiong W."/>
            <person name="Schranz E."/>
        </authorList>
    </citation>
    <scope>NUCLEOTIDE SEQUENCE [LARGE SCALE GENOMIC DNA]</scope>
</reference>
<comment type="caution">
    <text evidence="1">The sequence shown here is derived from an EMBL/GenBank/DDBJ whole genome shotgun (WGS) entry which is preliminary data.</text>
</comment>
<accession>A0AAU9NZF4</accession>
<keyword evidence="2" id="KW-1185">Reference proteome</keyword>
<evidence type="ECO:0000313" key="2">
    <source>
        <dbReference type="Proteomes" id="UP001157418"/>
    </source>
</evidence>
<dbReference type="AlphaFoldDB" id="A0AAU9NZF4"/>
<organism evidence="1 2">
    <name type="scientific">Lactuca virosa</name>
    <dbReference type="NCBI Taxonomy" id="75947"/>
    <lineage>
        <taxon>Eukaryota</taxon>
        <taxon>Viridiplantae</taxon>
        <taxon>Streptophyta</taxon>
        <taxon>Embryophyta</taxon>
        <taxon>Tracheophyta</taxon>
        <taxon>Spermatophyta</taxon>
        <taxon>Magnoliopsida</taxon>
        <taxon>eudicotyledons</taxon>
        <taxon>Gunneridae</taxon>
        <taxon>Pentapetalae</taxon>
        <taxon>asterids</taxon>
        <taxon>campanulids</taxon>
        <taxon>Asterales</taxon>
        <taxon>Asteraceae</taxon>
        <taxon>Cichorioideae</taxon>
        <taxon>Cichorieae</taxon>
        <taxon>Lactucinae</taxon>
        <taxon>Lactuca</taxon>
    </lineage>
</organism>
<protein>
    <submittedName>
        <fullName evidence="1">Uncharacterized protein</fullName>
    </submittedName>
</protein>
<evidence type="ECO:0000313" key="1">
    <source>
        <dbReference type="EMBL" id="CAH1443209.1"/>
    </source>
</evidence>
<dbReference type="Proteomes" id="UP001157418">
    <property type="component" value="Unassembled WGS sequence"/>
</dbReference>